<proteinExistence type="predicted"/>
<evidence type="ECO:0000313" key="4">
    <source>
        <dbReference type="Proteomes" id="UP000094067"/>
    </source>
</evidence>
<sequence length="300" mass="34191">MEFEMDELYLTIINNLNDGVYFVDLDRRILFWNKAAERITGYSADEIMGRQCQDNILNHIDEDGRPLCVIVCPLFAAIIDGKQCQARVFVRHKDGYCIPILVNISPMKKNGEIVGAIEIFTQNSPTVYEDNLVEHLSGIAMHDALTQLPNRRYLESFLNYKLNEYKRFGRLFAVLFADIDDFSHFNKEYGHDTGDRVLVNIASSIKKNMNRNDLIGRWGGEEFVGIYSVVNDYDAPIIAEKFRQMVLNTEVAHEDTSLHISVSVGIALIRNDDTPASILERADHCMYQGKKAGKNRVTSD</sequence>
<gene>
    <name evidence="3" type="primary">pleD_1</name>
    <name evidence="3" type="ORF">BEI61_03119</name>
</gene>
<dbReference type="EMBL" id="MCGH01000002">
    <property type="protein sequence ID" value="ODM07229.1"/>
    <property type="molecule type" value="Genomic_DNA"/>
</dbReference>
<dbReference type="PANTHER" id="PTHR46663:SF4">
    <property type="entry name" value="DIGUANYLATE CYCLASE DGCT-RELATED"/>
    <property type="match status" value="1"/>
</dbReference>
<dbReference type="SUPFAM" id="SSF55073">
    <property type="entry name" value="Nucleotide cyclase"/>
    <property type="match status" value="1"/>
</dbReference>
<dbReference type="InterPro" id="IPR035965">
    <property type="entry name" value="PAS-like_dom_sf"/>
</dbReference>
<dbReference type="Gene3D" id="3.30.70.270">
    <property type="match status" value="1"/>
</dbReference>
<dbReference type="InterPro" id="IPR000160">
    <property type="entry name" value="GGDEF_dom"/>
</dbReference>
<comment type="caution">
    <text evidence="3">The sequence shown here is derived from an EMBL/GenBank/DDBJ whole genome shotgun (WGS) entry which is preliminary data.</text>
</comment>
<dbReference type="InterPro" id="IPR043128">
    <property type="entry name" value="Rev_trsase/Diguanyl_cyclase"/>
</dbReference>
<name>A0A1E3AEW3_9FIRM</name>
<dbReference type="SUPFAM" id="SSF55785">
    <property type="entry name" value="PYP-like sensor domain (PAS domain)"/>
    <property type="match status" value="1"/>
</dbReference>
<dbReference type="Proteomes" id="UP000094067">
    <property type="component" value="Unassembled WGS sequence"/>
</dbReference>
<dbReference type="SMART" id="SM00267">
    <property type="entry name" value="GGDEF"/>
    <property type="match status" value="1"/>
</dbReference>
<dbReference type="PANTHER" id="PTHR46663">
    <property type="entry name" value="DIGUANYLATE CYCLASE DGCT-RELATED"/>
    <property type="match status" value="1"/>
</dbReference>
<reference evidence="3 4" key="1">
    <citation type="submission" date="2016-07" db="EMBL/GenBank/DDBJ databases">
        <title>Characterization of isolates of Eisenbergiella tayi derived from blood cultures, using whole genome sequencing.</title>
        <authorList>
            <person name="Burdz T."/>
            <person name="Wiebe D."/>
            <person name="Huynh C."/>
            <person name="Bernard K."/>
        </authorList>
    </citation>
    <scope>NUCLEOTIDE SEQUENCE [LARGE SCALE GENOMIC DNA]</scope>
    <source>
        <strain evidence="3 4">NML 110608</strain>
    </source>
</reference>
<dbReference type="InterPro" id="IPR029787">
    <property type="entry name" value="Nucleotide_cyclase"/>
</dbReference>
<evidence type="ECO:0000259" key="1">
    <source>
        <dbReference type="PROSITE" id="PS50112"/>
    </source>
</evidence>
<dbReference type="AlphaFoldDB" id="A0A1E3AEW3"/>
<dbReference type="SMART" id="SM00091">
    <property type="entry name" value="PAS"/>
    <property type="match status" value="1"/>
</dbReference>
<dbReference type="InterPro" id="IPR000014">
    <property type="entry name" value="PAS"/>
</dbReference>
<dbReference type="NCBIfam" id="TIGR00229">
    <property type="entry name" value="sensory_box"/>
    <property type="match status" value="1"/>
</dbReference>
<dbReference type="PROSITE" id="PS50887">
    <property type="entry name" value="GGDEF"/>
    <property type="match status" value="1"/>
</dbReference>
<dbReference type="FunFam" id="3.30.70.270:FF:000001">
    <property type="entry name" value="Diguanylate cyclase domain protein"/>
    <property type="match status" value="1"/>
</dbReference>
<dbReference type="InterPro" id="IPR052163">
    <property type="entry name" value="DGC-Regulatory_Protein"/>
</dbReference>
<dbReference type="Pfam" id="PF00990">
    <property type="entry name" value="GGDEF"/>
    <property type="match status" value="1"/>
</dbReference>
<dbReference type="CDD" id="cd01949">
    <property type="entry name" value="GGDEF"/>
    <property type="match status" value="1"/>
</dbReference>
<dbReference type="PROSITE" id="PS50112">
    <property type="entry name" value="PAS"/>
    <property type="match status" value="1"/>
</dbReference>
<evidence type="ECO:0000259" key="2">
    <source>
        <dbReference type="PROSITE" id="PS50887"/>
    </source>
</evidence>
<dbReference type="Pfam" id="PF13426">
    <property type="entry name" value="PAS_9"/>
    <property type="match status" value="1"/>
</dbReference>
<organism evidence="3 4">
    <name type="scientific">Eisenbergiella tayi</name>
    <dbReference type="NCBI Taxonomy" id="1432052"/>
    <lineage>
        <taxon>Bacteria</taxon>
        <taxon>Bacillati</taxon>
        <taxon>Bacillota</taxon>
        <taxon>Clostridia</taxon>
        <taxon>Lachnospirales</taxon>
        <taxon>Lachnospiraceae</taxon>
        <taxon>Eisenbergiella</taxon>
    </lineage>
</organism>
<protein>
    <submittedName>
        <fullName evidence="3">Response regulator PleD</fullName>
    </submittedName>
</protein>
<dbReference type="NCBIfam" id="TIGR00254">
    <property type="entry name" value="GGDEF"/>
    <property type="match status" value="1"/>
</dbReference>
<accession>A0A1E3AEW3</accession>
<dbReference type="Gene3D" id="3.30.450.20">
    <property type="entry name" value="PAS domain"/>
    <property type="match status" value="1"/>
</dbReference>
<dbReference type="RefSeq" id="WP_081331230.1">
    <property type="nucleotide sequence ID" value="NZ_MCGH01000002.1"/>
</dbReference>
<feature type="domain" description="PAS" evidence="1">
    <location>
        <begin position="5"/>
        <end position="63"/>
    </location>
</feature>
<evidence type="ECO:0000313" key="3">
    <source>
        <dbReference type="EMBL" id="ODM07229.1"/>
    </source>
</evidence>
<feature type="domain" description="GGDEF" evidence="2">
    <location>
        <begin position="170"/>
        <end position="300"/>
    </location>
</feature>
<dbReference type="CDD" id="cd00130">
    <property type="entry name" value="PAS"/>
    <property type="match status" value="1"/>
</dbReference>